<keyword evidence="2" id="KW-1185">Reference proteome</keyword>
<dbReference type="AlphaFoldDB" id="A0A397H5A2"/>
<evidence type="ECO:0000313" key="1">
    <source>
        <dbReference type="EMBL" id="RHZ58207.1"/>
    </source>
</evidence>
<protein>
    <recommendedName>
        <fullName evidence="3">C2H2-type domain-containing protein</fullName>
    </recommendedName>
</protein>
<organism evidence="1 2">
    <name type="scientific">Diversispora epigaea</name>
    <dbReference type="NCBI Taxonomy" id="1348612"/>
    <lineage>
        <taxon>Eukaryota</taxon>
        <taxon>Fungi</taxon>
        <taxon>Fungi incertae sedis</taxon>
        <taxon>Mucoromycota</taxon>
        <taxon>Glomeromycotina</taxon>
        <taxon>Glomeromycetes</taxon>
        <taxon>Diversisporales</taxon>
        <taxon>Diversisporaceae</taxon>
        <taxon>Diversispora</taxon>
    </lineage>
</organism>
<evidence type="ECO:0000313" key="2">
    <source>
        <dbReference type="Proteomes" id="UP000266861"/>
    </source>
</evidence>
<reference evidence="1 2" key="1">
    <citation type="submission" date="2018-08" db="EMBL/GenBank/DDBJ databases">
        <title>Genome and evolution of the arbuscular mycorrhizal fungus Diversispora epigaea (formerly Glomus versiforme) and its bacterial endosymbionts.</title>
        <authorList>
            <person name="Sun X."/>
            <person name="Fei Z."/>
            <person name="Harrison M."/>
        </authorList>
    </citation>
    <scope>NUCLEOTIDE SEQUENCE [LARGE SCALE GENOMIC DNA]</scope>
    <source>
        <strain evidence="1 2">IT104</strain>
    </source>
</reference>
<proteinExistence type="predicted"/>
<sequence length="195" mass="23046">MPTATLLNARCSTCRKVFKNSKGLARHKQYIQRYNQRHQELDELPDNIIAEFKQILLAEIHKKLPLNFRSMGKKIVSIPCPESIFFSVFGGYIHYHSYSKGIYKCIFRGHETYQVLSTIFNSDQWGKKIYSQNQQTYVVCLDSPSQDTSVIEEIDPLEKLLQLSKKKTRQPRFLRGEILIEWKKKNIQRNQREYI</sequence>
<accession>A0A397H5A2</accession>
<dbReference type="Proteomes" id="UP000266861">
    <property type="component" value="Unassembled WGS sequence"/>
</dbReference>
<gene>
    <name evidence="1" type="ORF">Glove_375g55</name>
</gene>
<name>A0A397H5A2_9GLOM</name>
<dbReference type="OrthoDB" id="2314877at2759"/>
<dbReference type="EMBL" id="PQFF01000338">
    <property type="protein sequence ID" value="RHZ58207.1"/>
    <property type="molecule type" value="Genomic_DNA"/>
</dbReference>
<comment type="caution">
    <text evidence="1">The sequence shown here is derived from an EMBL/GenBank/DDBJ whole genome shotgun (WGS) entry which is preliminary data.</text>
</comment>
<evidence type="ECO:0008006" key="3">
    <source>
        <dbReference type="Google" id="ProtNLM"/>
    </source>
</evidence>